<feature type="coiled-coil region" evidence="1">
    <location>
        <begin position="60"/>
        <end position="130"/>
    </location>
</feature>
<protein>
    <submittedName>
        <fullName evidence="3">Uncharacterized protein</fullName>
    </submittedName>
</protein>
<feature type="region of interest" description="Disordered" evidence="2">
    <location>
        <begin position="252"/>
        <end position="283"/>
    </location>
</feature>
<proteinExistence type="predicted"/>
<dbReference type="OrthoDB" id="10549511at2759"/>
<evidence type="ECO:0000256" key="2">
    <source>
        <dbReference type="SAM" id="MobiDB-lite"/>
    </source>
</evidence>
<organism evidence="3 4">
    <name type="scientific">Karstenula rhodostoma CBS 690.94</name>
    <dbReference type="NCBI Taxonomy" id="1392251"/>
    <lineage>
        <taxon>Eukaryota</taxon>
        <taxon>Fungi</taxon>
        <taxon>Dikarya</taxon>
        <taxon>Ascomycota</taxon>
        <taxon>Pezizomycotina</taxon>
        <taxon>Dothideomycetes</taxon>
        <taxon>Pleosporomycetidae</taxon>
        <taxon>Pleosporales</taxon>
        <taxon>Massarineae</taxon>
        <taxon>Didymosphaeriaceae</taxon>
        <taxon>Karstenula</taxon>
    </lineage>
</organism>
<comment type="caution">
    <text evidence="3">The sequence shown here is derived from an EMBL/GenBank/DDBJ whole genome shotgun (WGS) entry which is preliminary data.</text>
</comment>
<gene>
    <name evidence="3" type="ORF">P171DRAFT_430036</name>
</gene>
<dbReference type="AlphaFoldDB" id="A0A9P4UF40"/>
<accession>A0A9P4UF40</accession>
<sequence length="283" mass="31747">MSTYKKVPEYPFGLDYGSSESRSRIAKPSVAQLNADLKSKATKETVPQKRTASDVLDNELRKIQKQHDDFDAKVQALKTTNDADFNAKKQALKEASDLFQREILALSEKNTEAEREKNQLRSELGMKKKLTKSLDELLLRVTEELNSRKAECERKDVQMKEMVAKMDNLEAVHYQLKQDLAAKKKEVHKLKLDYDDSQKVQRDLSVSLTSMHGQVAQKYDEIADLRAFVGNVLKVAAGAPKFVAEPVEKSIAEPAEKSTPALPPARTVALPSTRASHSAPIRK</sequence>
<name>A0A9P4UF40_9PLEO</name>
<evidence type="ECO:0000313" key="4">
    <source>
        <dbReference type="Proteomes" id="UP000799764"/>
    </source>
</evidence>
<dbReference type="Proteomes" id="UP000799764">
    <property type="component" value="Unassembled WGS sequence"/>
</dbReference>
<evidence type="ECO:0000313" key="3">
    <source>
        <dbReference type="EMBL" id="KAF2447098.1"/>
    </source>
</evidence>
<evidence type="ECO:0000256" key="1">
    <source>
        <dbReference type="SAM" id="Coils"/>
    </source>
</evidence>
<dbReference type="EMBL" id="MU001497">
    <property type="protein sequence ID" value="KAF2447098.1"/>
    <property type="molecule type" value="Genomic_DNA"/>
</dbReference>
<keyword evidence="4" id="KW-1185">Reference proteome</keyword>
<reference evidence="3" key="1">
    <citation type="journal article" date="2020" name="Stud. Mycol.">
        <title>101 Dothideomycetes genomes: a test case for predicting lifestyles and emergence of pathogens.</title>
        <authorList>
            <person name="Haridas S."/>
            <person name="Albert R."/>
            <person name="Binder M."/>
            <person name="Bloem J."/>
            <person name="Labutti K."/>
            <person name="Salamov A."/>
            <person name="Andreopoulos B."/>
            <person name="Baker S."/>
            <person name="Barry K."/>
            <person name="Bills G."/>
            <person name="Bluhm B."/>
            <person name="Cannon C."/>
            <person name="Castanera R."/>
            <person name="Culley D."/>
            <person name="Daum C."/>
            <person name="Ezra D."/>
            <person name="Gonzalez J."/>
            <person name="Henrissat B."/>
            <person name="Kuo A."/>
            <person name="Liang C."/>
            <person name="Lipzen A."/>
            <person name="Lutzoni F."/>
            <person name="Magnuson J."/>
            <person name="Mondo S."/>
            <person name="Nolan M."/>
            <person name="Ohm R."/>
            <person name="Pangilinan J."/>
            <person name="Park H.-J."/>
            <person name="Ramirez L."/>
            <person name="Alfaro M."/>
            <person name="Sun H."/>
            <person name="Tritt A."/>
            <person name="Yoshinaga Y."/>
            <person name="Zwiers L.-H."/>
            <person name="Turgeon B."/>
            <person name="Goodwin S."/>
            <person name="Spatafora J."/>
            <person name="Crous P."/>
            <person name="Grigoriev I."/>
        </authorList>
    </citation>
    <scope>NUCLEOTIDE SEQUENCE</scope>
    <source>
        <strain evidence="3">CBS 690.94</strain>
    </source>
</reference>
<keyword evidence="1" id="KW-0175">Coiled coil</keyword>